<protein>
    <submittedName>
        <fullName evidence="1">Uncharacterized protein</fullName>
    </submittedName>
</protein>
<comment type="caution">
    <text evidence="1">The sequence shown here is derived from an EMBL/GenBank/DDBJ whole genome shotgun (WGS) entry which is preliminary data.</text>
</comment>
<sequence length="56" mass="5788">MTSGTAAGYETFAAVEARGVSPLYEEWAAAEGRLVLSQGGVPQAFTGPHGQSYEAL</sequence>
<dbReference type="EMBL" id="JAJFZV010000011">
    <property type="protein sequence ID" value="MCC3298473.1"/>
    <property type="molecule type" value="Genomic_DNA"/>
</dbReference>
<evidence type="ECO:0000313" key="1">
    <source>
        <dbReference type="EMBL" id="MCC3298473.1"/>
    </source>
</evidence>
<proteinExistence type="predicted"/>
<dbReference type="RefSeq" id="WP_227896337.1">
    <property type="nucleotide sequence ID" value="NZ_CP099466.1"/>
</dbReference>
<organism evidence="1 2">
    <name type="scientific">Arthrobacter caoxuetaonis</name>
    <dbReference type="NCBI Taxonomy" id="2886935"/>
    <lineage>
        <taxon>Bacteria</taxon>
        <taxon>Bacillati</taxon>
        <taxon>Actinomycetota</taxon>
        <taxon>Actinomycetes</taxon>
        <taxon>Micrococcales</taxon>
        <taxon>Micrococcaceae</taxon>
        <taxon>Arthrobacter</taxon>
    </lineage>
</organism>
<gene>
    <name evidence="1" type="ORF">LJ757_11735</name>
</gene>
<accession>A0A9X1MEA2</accession>
<keyword evidence="2" id="KW-1185">Reference proteome</keyword>
<dbReference type="AlphaFoldDB" id="A0A9X1MEA2"/>
<reference evidence="1" key="1">
    <citation type="submission" date="2021-10" db="EMBL/GenBank/DDBJ databases">
        <title>Novel species in genus Arthrobacter.</title>
        <authorList>
            <person name="Liu Y."/>
        </authorList>
    </citation>
    <scope>NUCLEOTIDE SEQUENCE</scope>
    <source>
        <strain evidence="1">Zg-Y453</strain>
    </source>
</reference>
<evidence type="ECO:0000313" key="2">
    <source>
        <dbReference type="Proteomes" id="UP001139158"/>
    </source>
</evidence>
<name>A0A9X1MEA2_9MICC</name>
<dbReference type="Proteomes" id="UP001139158">
    <property type="component" value="Unassembled WGS sequence"/>
</dbReference>